<dbReference type="Proteomes" id="UP000027318">
    <property type="component" value="Unassembled WGS sequence"/>
</dbReference>
<dbReference type="GO" id="GO:0050462">
    <property type="term" value="F:N-acetylneuraminate synthase activity"/>
    <property type="evidence" value="ECO:0007669"/>
    <property type="project" value="UniProtKB-EC"/>
</dbReference>
<dbReference type="SUPFAM" id="SSF51269">
    <property type="entry name" value="AFP III-like domain"/>
    <property type="match status" value="1"/>
</dbReference>
<dbReference type="PATRIC" id="fig|267850.7.peg.224"/>
<gene>
    <name evidence="2" type="ORF">ADINL_0228</name>
</gene>
<dbReference type="Gene3D" id="3.20.20.70">
    <property type="entry name" value="Aldolase class I"/>
    <property type="match status" value="1"/>
</dbReference>
<dbReference type="InterPro" id="IPR051690">
    <property type="entry name" value="PseI-like"/>
</dbReference>
<protein>
    <submittedName>
        <fullName evidence="2">N-acetylneuraminate synthase</fullName>
        <ecNumber evidence="2">2.5.1.56</ecNumber>
    </submittedName>
</protein>
<dbReference type="InterPro" id="IPR006190">
    <property type="entry name" value="SAF_AFP_Neu5Ac"/>
</dbReference>
<dbReference type="AlphaFoldDB" id="A0A063Y7Q3"/>
<feature type="domain" description="AFP-like" evidence="1">
    <location>
        <begin position="289"/>
        <end position="344"/>
    </location>
</feature>
<dbReference type="PANTHER" id="PTHR42966:SF2">
    <property type="entry name" value="PSEUDAMINIC ACID SYNTHASE"/>
    <property type="match status" value="1"/>
</dbReference>
<dbReference type="SUPFAM" id="SSF51569">
    <property type="entry name" value="Aldolase"/>
    <property type="match status" value="1"/>
</dbReference>
<accession>A0A063Y7Q3</accession>
<dbReference type="PROSITE" id="PS50844">
    <property type="entry name" value="AFP_LIKE"/>
    <property type="match status" value="1"/>
</dbReference>
<dbReference type="InterPro" id="IPR013785">
    <property type="entry name" value="Aldolase_TIM"/>
</dbReference>
<reference evidence="2 3" key="1">
    <citation type="journal article" date="2005" name="Int. J. Syst. Evol. Microbiol.">
        <title>Nitrincola lacisaponensis gen. nov., sp. nov., a novel alkaliphilic bacterium isolated from an alkaline, saline lake.</title>
        <authorList>
            <person name="Dimitriu P.A."/>
            <person name="Shukla S.K."/>
            <person name="Conradt J."/>
            <person name="Marquez M.C."/>
            <person name="Ventosa A."/>
            <person name="Maglia A."/>
            <person name="Peyton B.M."/>
            <person name="Pinkart H.C."/>
            <person name="Mormile M.R."/>
        </authorList>
    </citation>
    <scope>NUCLEOTIDE SEQUENCE [LARGE SCALE GENOMIC DNA]</scope>
    <source>
        <strain evidence="2 3">4CA</strain>
    </source>
</reference>
<dbReference type="Gene3D" id="3.90.1210.10">
    <property type="entry name" value="Antifreeze-like/N-acetylneuraminic acid synthase C-terminal domain"/>
    <property type="match status" value="1"/>
</dbReference>
<dbReference type="GO" id="GO:0016051">
    <property type="term" value="P:carbohydrate biosynthetic process"/>
    <property type="evidence" value="ECO:0007669"/>
    <property type="project" value="InterPro"/>
</dbReference>
<sequence>MNFKIKDKHVGLGCKSFIIAEIGSNHNQDFELALNLIDKAAEAGVDAVKFQTFRADAHVSKFAEMPSYLKGYENIHELIKSLELNRDWQKPLKEYAEEKGLIFFSSPCDYEAVDQLEKIGVPAHKVASFDLPDLDLIRYIAKTQKPILLSTGLADWMEIQRAVDVCREEGNNQILLFQCTSLYPAPANLSNLKAMQTMRDNFQVVVGYSDHTLGDNIPVAAVAMGASAIEKHFTLDRKMSGPDHAFAIEPDELRIMVRKIREVESAIGDGSKSGPRNEEMDMFHKVRRSLHASKDIKKGTVITEDMLVSKRPGFGVPIYLKDIVIGRVAREDINKDSWISWDLI</sequence>
<dbReference type="GO" id="GO:0047444">
    <property type="term" value="F:N-acylneuraminate-9-phosphate synthase activity"/>
    <property type="evidence" value="ECO:0007669"/>
    <property type="project" value="TreeGrafter"/>
</dbReference>
<dbReference type="Pfam" id="PF08666">
    <property type="entry name" value="SAF"/>
    <property type="match status" value="1"/>
</dbReference>
<dbReference type="STRING" id="267850.ADINL_0228"/>
<dbReference type="PANTHER" id="PTHR42966">
    <property type="entry name" value="N-ACETYLNEURAMINATE SYNTHASE"/>
    <property type="match status" value="1"/>
</dbReference>
<dbReference type="InterPro" id="IPR013132">
    <property type="entry name" value="PseI/NeuA/B-like_N"/>
</dbReference>
<evidence type="ECO:0000313" key="3">
    <source>
        <dbReference type="Proteomes" id="UP000027318"/>
    </source>
</evidence>
<dbReference type="EMBL" id="JMSZ01000007">
    <property type="protein sequence ID" value="KDE41155.1"/>
    <property type="molecule type" value="Genomic_DNA"/>
</dbReference>
<dbReference type="InterPro" id="IPR057736">
    <property type="entry name" value="SAF_PseI/NeuA/NeuB"/>
</dbReference>
<proteinExistence type="predicted"/>
<keyword evidence="2" id="KW-0808">Transferase</keyword>
<dbReference type="Pfam" id="PF03102">
    <property type="entry name" value="NeuB"/>
    <property type="match status" value="1"/>
</dbReference>
<evidence type="ECO:0000313" key="2">
    <source>
        <dbReference type="EMBL" id="KDE41155.1"/>
    </source>
</evidence>
<dbReference type="InterPro" id="IPR036732">
    <property type="entry name" value="AFP_Neu5c_C_sf"/>
</dbReference>
<dbReference type="InterPro" id="IPR013974">
    <property type="entry name" value="SAF"/>
</dbReference>
<dbReference type="OrthoDB" id="9781701at2"/>
<organism evidence="2 3">
    <name type="scientific">Nitrincola lacisaponensis</name>
    <dbReference type="NCBI Taxonomy" id="267850"/>
    <lineage>
        <taxon>Bacteria</taxon>
        <taxon>Pseudomonadati</taxon>
        <taxon>Pseudomonadota</taxon>
        <taxon>Gammaproteobacteria</taxon>
        <taxon>Oceanospirillales</taxon>
        <taxon>Oceanospirillaceae</taxon>
        <taxon>Nitrincola</taxon>
    </lineage>
</organism>
<name>A0A063Y7Q3_9GAMM</name>
<evidence type="ECO:0000259" key="1">
    <source>
        <dbReference type="PROSITE" id="PS50844"/>
    </source>
</evidence>
<comment type="caution">
    <text evidence="2">The sequence shown here is derived from an EMBL/GenBank/DDBJ whole genome shotgun (WGS) entry which is preliminary data.</text>
</comment>
<keyword evidence="3" id="KW-1185">Reference proteome</keyword>
<dbReference type="CDD" id="cd11615">
    <property type="entry name" value="SAF_NeuB_like"/>
    <property type="match status" value="1"/>
</dbReference>
<dbReference type="RefSeq" id="WP_036542848.1">
    <property type="nucleotide sequence ID" value="NZ_JMSZ01000007.1"/>
</dbReference>
<dbReference type="SMART" id="SM00858">
    <property type="entry name" value="SAF"/>
    <property type="match status" value="1"/>
</dbReference>
<dbReference type="EC" id="2.5.1.56" evidence="2"/>